<evidence type="ECO:0000256" key="1">
    <source>
        <dbReference type="SAM" id="Phobius"/>
    </source>
</evidence>
<protein>
    <submittedName>
        <fullName evidence="2">Uncharacterized protein</fullName>
    </submittedName>
</protein>
<proteinExistence type="predicted"/>
<dbReference type="EMBL" id="JAUIQD010000004">
    <property type="protein sequence ID" value="KAK3353694.1"/>
    <property type="molecule type" value="Genomic_DNA"/>
</dbReference>
<feature type="transmembrane region" description="Helical" evidence="1">
    <location>
        <begin position="31"/>
        <end position="48"/>
    </location>
</feature>
<reference evidence="2" key="2">
    <citation type="submission" date="2023-06" db="EMBL/GenBank/DDBJ databases">
        <authorList>
            <consortium name="Lawrence Berkeley National Laboratory"/>
            <person name="Haridas S."/>
            <person name="Hensen N."/>
            <person name="Bonometti L."/>
            <person name="Westerberg I."/>
            <person name="Brannstrom I.O."/>
            <person name="Guillou S."/>
            <person name="Cros-Aarteil S."/>
            <person name="Calhoun S."/>
            <person name="Kuo A."/>
            <person name="Mondo S."/>
            <person name="Pangilinan J."/>
            <person name="Riley R."/>
            <person name="Labutti K."/>
            <person name="Andreopoulos B."/>
            <person name="Lipzen A."/>
            <person name="Chen C."/>
            <person name="Yanf M."/>
            <person name="Daum C."/>
            <person name="Ng V."/>
            <person name="Clum A."/>
            <person name="Steindorff A."/>
            <person name="Ohm R."/>
            <person name="Martin F."/>
            <person name="Silar P."/>
            <person name="Natvig D."/>
            <person name="Lalanne C."/>
            <person name="Gautier V."/>
            <person name="Ament-Velasquez S.L."/>
            <person name="Kruys A."/>
            <person name="Hutchinson M.I."/>
            <person name="Powell A.J."/>
            <person name="Barry K."/>
            <person name="Miller A.N."/>
            <person name="Grigoriev I.V."/>
            <person name="Debuchy R."/>
            <person name="Gladieux P."/>
            <person name="Thoren M.H."/>
            <person name="Johannesson H."/>
        </authorList>
    </citation>
    <scope>NUCLEOTIDE SEQUENCE</scope>
    <source>
        <strain evidence="2">CBS 955.72</strain>
    </source>
</reference>
<keyword evidence="1" id="KW-1133">Transmembrane helix</keyword>
<gene>
    <name evidence="2" type="ORF">B0T25DRAFT_545185</name>
</gene>
<evidence type="ECO:0000313" key="3">
    <source>
        <dbReference type="Proteomes" id="UP001275084"/>
    </source>
</evidence>
<accession>A0AAJ0MEZ1</accession>
<dbReference type="AlphaFoldDB" id="A0AAJ0MEZ1"/>
<sequence>MVIRRHSNNTTTQQALNLKEKNNYLKWSPRLLSPFVINSLLSATNFSLLTNSPRLGPKMYMVFFPPPWLRSAVRILTTLPFFFFLRLSMALTRSPLPNRAGSWRRQDPVSSSLRWWL</sequence>
<organism evidence="2 3">
    <name type="scientific">Lasiosphaeria hispida</name>
    <dbReference type="NCBI Taxonomy" id="260671"/>
    <lineage>
        <taxon>Eukaryota</taxon>
        <taxon>Fungi</taxon>
        <taxon>Dikarya</taxon>
        <taxon>Ascomycota</taxon>
        <taxon>Pezizomycotina</taxon>
        <taxon>Sordariomycetes</taxon>
        <taxon>Sordariomycetidae</taxon>
        <taxon>Sordariales</taxon>
        <taxon>Lasiosphaeriaceae</taxon>
        <taxon>Lasiosphaeria</taxon>
    </lineage>
</organism>
<reference evidence="2" key="1">
    <citation type="journal article" date="2023" name="Mol. Phylogenet. Evol.">
        <title>Genome-scale phylogeny and comparative genomics of the fungal order Sordariales.</title>
        <authorList>
            <person name="Hensen N."/>
            <person name="Bonometti L."/>
            <person name="Westerberg I."/>
            <person name="Brannstrom I.O."/>
            <person name="Guillou S."/>
            <person name="Cros-Aarteil S."/>
            <person name="Calhoun S."/>
            <person name="Haridas S."/>
            <person name="Kuo A."/>
            <person name="Mondo S."/>
            <person name="Pangilinan J."/>
            <person name="Riley R."/>
            <person name="LaButti K."/>
            <person name="Andreopoulos B."/>
            <person name="Lipzen A."/>
            <person name="Chen C."/>
            <person name="Yan M."/>
            <person name="Daum C."/>
            <person name="Ng V."/>
            <person name="Clum A."/>
            <person name="Steindorff A."/>
            <person name="Ohm R.A."/>
            <person name="Martin F."/>
            <person name="Silar P."/>
            <person name="Natvig D.O."/>
            <person name="Lalanne C."/>
            <person name="Gautier V."/>
            <person name="Ament-Velasquez S.L."/>
            <person name="Kruys A."/>
            <person name="Hutchinson M.I."/>
            <person name="Powell A.J."/>
            <person name="Barry K."/>
            <person name="Miller A.N."/>
            <person name="Grigoriev I.V."/>
            <person name="Debuchy R."/>
            <person name="Gladieux P."/>
            <person name="Hiltunen Thoren M."/>
            <person name="Johannesson H."/>
        </authorList>
    </citation>
    <scope>NUCLEOTIDE SEQUENCE</scope>
    <source>
        <strain evidence="2">CBS 955.72</strain>
    </source>
</reference>
<name>A0AAJ0MEZ1_9PEZI</name>
<feature type="transmembrane region" description="Helical" evidence="1">
    <location>
        <begin position="68"/>
        <end position="89"/>
    </location>
</feature>
<comment type="caution">
    <text evidence="2">The sequence shown here is derived from an EMBL/GenBank/DDBJ whole genome shotgun (WGS) entry which is preliminary data.</text>
</comment>
<keyword evidence="1" id="KW-0812">Transmembrane</keyword>
<keyword evidence="3" id="KW-1185">Reference proteome</keyword>
<dbReference type="Proteomes" id="UP001275084">
    <property type="component" value="Unassembled WGS sequence"/>
</dbReference>
<keyword evidence="1" id="KW-0472">Membrane</keyword>
<evidence type="ECO:0000313" key="2">
    <source>
        <dbReference type="EMBL" id="KAK3353694.1"/>
    </source>
</evidence>